<dbReference type="STRING" id="1727163.AO498_11625"/>
<keyword evidence="1" id="KW-0732">Signal</keyword>
<dbReference type="OrthoDB" id="9806464at2"/>
<name>A0A142EPN3_9BACT</name>
<evidence type="ECO:0000313" key="3">
    <source>
        <dbReference type="EMBL" id="AMQ57088.1"/>
    </source>
</evidence>
<accession>A0A142EPN3</accession>
<dbReference type="KEGG" id="alm:AO498_11625"/>
<evidence type="ECO:0000313" key="4">
    <source>
        <dbReference type="Proteomes" id="UP000073816"/>
    </source>
</evidence>
<reference evidence="4" key="1">
    <citation type="submission" date="2015-09" db="EMBL/GenBank/DDBJ databases">
        <title>Complete sequence of Algoriphagus sp. M8-2.</title>
        <authorList>
            <person name="Shintani M."/>
        </authorList>
    </citation>
    <scope>NUCLEOTIDE SEQUENCE [LARGE SCALE GENOMIC DNA]</scope>
    <source>
        <strain evidence="4">M8-2</strain>
    </source>
</reference>
<organism evidence="3 4">
    <name type="scientific">Algoriphagus sanaruensis</name>
    <dbReference type="NCBI Taxonomy" id="1727163"/>
    <lineage>
        <taxon>Bacteria</taxon>
        <taxon>Pseudomonadati</taxon>
        <taxon>Bacteroidota</taxon>
        <taxon>Cytophagia</taxon>
        <taxon>Cytophagales</taxon>
        <taxon>Cyclobacteriaceae</taxon>
        <taxon>Algoriphagus</taxon>
    </lineage>
</organism>
<proteinExistence type="predicted"/>
<evidence type="ECO:0000259" key="2">
    <source>
        <dbReference type="Pfam" id="PF18962"/>
    </source>
</evidence>
<feature type="chain" id="PRO_5007494474" description="Secretion system C-terminal sorting domain-containing protein" evidence="1">
    <location>
        <begin position="20"/>
        <end position="160"/>
    </location>
</feature>
<sequence length="160" mass="18052">MAKISFLLLLALFSHSLITKGQTVQRQTFSSLGFIRSDRSSLLLHHSAGQLSVNGSFSTASQGFLKGFLPARSFQKIESFSVLPYPNSFSERVTLRFYPESFGASEITIYDLYGKRVFHDIQNPINNEVHLNLEFLSNSVYLVFIKAGSRITHTRIIKKS</sequence>
<dbReference type="PATRIC" id="fig|1727163.4.peg.2432"/>
<feature type="signal peptide" evidence="1">
    <location>
        <begin position="1"/>
        <end position="19"/>
    </location>
</feature>
<feature type="domain" description="Secretion system C-terminal sorting" evidence="2">
    <location>
        <begin position="85"/>
        <end position="157"/>
    </location>
</feature>
<dbReference type="InterPro" id="IPR026444">
    <property type="entry name" value="Secre_tail"/>
</dbReference>
<dbReference type="RefSeq" id="WP_067547706.1">
    <property type="nucleotide sequence ID" value="NZ_CP012836.1"/>
</dbReference>
<dbReference type="Proteomes" id="UP000073816">
    <property type="component" value="Chromosome"/>
</dbReference>
<dbReference type="NCBIfam" id="TIGR04183">
    <property type="entry name" value="Por_Secre_tail"/>
    <property type="match status" value="1"/>
</dbReference>
<dbReference type="EMBL" id="CP012836">
    <property type="protein sequence ID" value="AMQ57088.1"/>
    <property type="molecule type" value="Genomic_DNA"/>
</dbReference>
<protein>
    <recommendedName>
        <fullName evidence="2">Secretion system C-terminal sorting domain-containing protein</fullName>
    </recommendedName>
</protein>
<keyword evidence="4" id="KW-1185">Reference proteome</keyword>
<dbReference type="AlphaFoldDB" id="A0A142EPN3"/>
<dbReference type="Pfam" id="PF18962">
    <property type="entry name" value="Por_Secre_tail"/>
    <property type="match status" value="1"/>
</dbReference>
<evidence type="ECO:0000256" key="1">
    <source>
        <dbReference type="SAM" id="SignalP"/>
    </source>
</evidence>
<reference evidence="3 4" key="2">
    <citation type="journal article" date="2016" name="Genome Announc.">
        <title>Complete Genome Sequence of Algoriphagus sp. Strain M8-2, Isolated from a Brackish Lake.</title>
        <authorList>
            <person name="Muraguchi Y."/>
            <person name="Kushimoto K."/>
            <person name="Ohtsubo Y."/>
            <person name="Suzuki T."/>
            <person name="Dohra H."/>
            <person name="Kimbara K."/>
            <person name="Shintani M."/>
        </authorList>
    </citation>
    <scope>NUCLEOTIDE SEQUENCE [LARGE SCALE GENOMIC DNA]</scope>
    <source>
        <strain evidence="3 4">M8-2</strain>
    </source>
</reference>
<gene>
    <name evidence="3" type="ORF">AO498_11625</name>
</gene>